<dbReference type="InterPro" id="IPR027359">
    <property type="entry name" value="Volt_channel_dom_sf"/>
</dbReference>
<feature type="domain" description="Ion transport" evidence="14">
    <location>
        <begin position="165"/>
        <end position="431"/>
    </location>
</feature>
<keyword evidence="10" id="KW-0739">Sodium transport</keyword>
<dbReference type="Pfam" id="PF06512">
    <property type="entry name" value="Na_trans_assoc"/>
    <property type="match status" value="1"/>
</dbReference>
<dbReference type="InterPro" id="IPR005821">
    <property type="entry name" value="Ion_trans_dom"/>
</dbReference>
<proteinExistence type="predicted"/>
<dbReference type="FunFam" id="1.20.120.350:FF:000002">
    <property type="entry name" value="Sodium channel protein"/>
    <property type="match status" value="1"/>
</dbReference>
<feature type="region of interest" description="Disordered" evidence="12">
    <location>
        <begin position="788"/>
        <end position="816"/>
    </location>
</feature>
<sequence length="856" mass="97034">MPPQKLSLLDVWRRNHTMRLKKPKELKICPRQLPLLRDPEVAASLARQNVKLVGLLPPSGTNVFRRLTPESLAEIQRRAAEGKGEQKERERKKEEKEEVERPKPSCHLEAGKVLPFVYEDPPPEMLNVPLEDLDPFYKTQKTFNVITKGNTIFRFNAEPACYILSPFSIAGHAFTAIYAFEALVKVLSRGFCIGPFTFLRDPWNWLDVLVLVFGILNELIELDGPLCMFQALKIIPLIPGLRATAGALIQSVRKLASAVILTVLGLYLLALFGMQLFMGTLHQRCVRLPAPSIVLDFNDTAAFDSPGNSSFDFSEYINHLENLYYLPGQLDSLLCGNSSDAGCCPEGYTCLKTRFNPNYGYTSYDTFGWAFLSVFRLATRDFWENLLQLTVRSTGVSSVIFYVVALFLGSLCLVSLILAAVVAAYAEQNEAAIAEAKQKEREHRKILQELKKQEAKCVERQRKKEEFNGSGPSALDQEKPEDVPRPCLQGWNKFASVFLKWNCCSQWVTFKKWVHFVVMDPFVDLGITIVIIVNTIFMAMEHYPMTPEFEQMLSIGNLVFIGILTAEMVFKIIAMDPYYYFQVGWNIFDSIVVMLGLLELMLADVEGLSVLRSFRLLRIFRLTKFWPLFNMLLRIIRNAVVAVRHLTLLLVLVVFVSSVVVMQLFSRSYRDRVCRIAQDCELPRWHAADFFHSFMLVFRILCGEWIETLWDCMEVAGQPLCITVFITILFIGNLLLLNLLIALLLTSFSGDNMAAIDKGGEMNNLQIAIGRITRGIKKQGVVNDSSHRSMADASCKPRGEERVGIEDEPKQRDPPDCFTEACSKRCPCLRVDISSGQWEDVVEDQENLVSGPLWST</sequence>
<evidence type="ECO:0000259" key="14">
    <source>
        <dbReference type="Pfam" id="PF00520"/>
    </source>
</evidence>
<feature type="domain" description="Ion transport" evidence="14">
    <location>
        <begin position="521"/>
        <end position="750"/>
    </location>
</feature>
<evidence type="ECO:0000256" key="6">
    <source>
        <dbReference type="ARBA" id="ARBA00022989"/>
    </source>
</evidence>
<keyword evidence="8 13" id="KW-0472">Membrane</keyword>
<evidence type="ECO:0000256" key="9">
    <source>
        <dbReference type="ARBA" id="ARBA00023157"/>
    </source>
</evidence>
<evidence type="ECO:0000256" key="10">
    <source>
        <dbReference type="ARBA" id="ARBA00023201"/>
    </source>
</evidence>
<keyword evidence="7" id="KW-0915">Sodium</keyword>
<evidence type="ECO:0000256" key="5">
    <source>
        <dbReference type="ARBA" id="ARBA00022737"/>
    </source>
</evidence>
<dbReference type="Pfam" id="PF00520">
    <property type="entry name" value="Ion_trans"/>
    <property type="match status" value="2"/>
</dbReference>
<feature type="transmembrane region" description="Helical" evidence="13">
    <location>
        <begin position="642"/>
        <end position="665"/>
    </location>
</feature>
<keyword evidence="2" id="KW-0813">Transport</keyword>
<comment type="caution">
    <text evidence="16">The sequence shown here is derived from an EMBL/GenBank/DDBJ whole genome shotgun (WGS) entry which is preliminary data.</text>
</comment>
<evidence type="ECO:0000259" key="15">
    <source>
        <dbReference type="Pfam" id="PF06512"/>
    </source>
</evidence>
<dbReference type="Gene3D" id="1.10.287.70">
    <property type="match status" value="2"/>
</dbReference>
<feature type="transmembrane region" description="Helical" evidence="13">
    <location>
        <begin position="522"/>
        <end position="540"/>
    </location>
</feature>
<evidence type="ECO:0000256" key="8">
    <source>
        <dbReference type="ARBA" id="ARBA00023136"/>
    </source>
</evidence>
<keyword evidence="2" id="KW-0407">Ion channel</keyword>
<keyword evidence="4 13" id="KW-0812">Transmembrane</keyword>
<dbReference type="FunFam" id="1.10.287.70:FF:000049">
    <property type="entry name" value="Voltage-dependent sodium channel 2"/>
    <property type="match status" value="1"/>
</dbReference>
<feature type="transmembrane region" description="Helical" evidence="13">
    <location>
        <begin position="552"/>
        <end position="573"/>
    </location>
</feature>
<dbReference type="GO" id="GO:0005248">
    <property type="term" value="F:voltage-gated sodium channel activity"/>
    <property type="evidence" value="ECO:0007669"/>
    <property type="project" value="InterPro"/>
</dbReference>
<evidence type="ECO:0000313" key="16">
    <source>
        <dbReference type="EMBL" id="KAG7491318.1"/>
    </source>
</evidence>
<evidence type="ECO:0000256" key="13">
    <source>
        <dbReference type="SAM" id="Phobius"/>
    </source>
</evidence>
<feature type="coiled-coil region" evidence="11">
    <location>
        <begin position="422"/>
        <end position="456"/>
    </location>
</feature>
<keyword evidence="2" id="KW-0894">Sodium channel</keyword>
<feature type="transmembrane region" description="Helical" evidence="13">
    <location>
        <begin position="722"/>
        <end position="745"/>
    </location>
</feature>
<evidence type="ECO:0000256" key="7">
    <source>
        <dbReference type="ARBA" id="ARBA00023053"/>
    </source>
</evidence>
<evidence type="ECO:0000313" key="17">
    <source>
        <dbReference type="Proteomes" id="UP001046870"/>
    </source>
</evidence>
<dbReference type="InterPro" id="IPR010526">
    <property type="entry name" value="Na_trans_assoc_dom"/>
</dbReference>
<keyword evidence="17" id="KW-1185">Reference proteome</keyword>
<dbReference type="GO" id="GO:0086010">
    <property type="term" value="P:membrane depolarization during action potential"/>
    <property type="evidence" value="ECO:0007669"/>
    <property type="project" value="TreeGrafter"/>
</dbReference>
<evidence type="ECO:0000256" key="3">
    <source>
        <dbReference type="ARBA" id="ARBA00022475"/>
    </source>
</evidence>
<name>A0A9D3TKP0_MEGAT</name>
<feature type="transmembrane region" description="Helical" evidence="13">
    <location>
        <begin position="399"/>
        <end position="426"/>
    </location>
</feature>
<dbReference type="GO" id="GO:0019228">
    <property type="term" value="P:neuronal action potential"/>
    <property type="evidence" value="ECO:0007669"/>
    <property type="project" value="TreeGrafter"/>
</dbReference>
<protein>
    <submittedName>
        <fullName evidence="16">Uncharacterized protein</fullName>
    </submittedName>
</protein>
<organism evidence="16 17">
    <name type="scientific">Megalops atlanticus</name>
    <name type="common">Tarpon</name>
    <name type="synonym">Clupea gigantea</name>
    <dbReference type="NCBI Taxonomy" id="7932"/>
    <lineage>
        <taxon>Eukaryota</taxon>
        <taxon>Metazoa</taxon>
        <taxon>Chordata</taxon>
        <taxon>Craniata</taxon>
        <taxon>Vertebrata</taxon>
        <taxon>Euteleostomi</taxon>
        <taxon>Actinopterygii</taxon>
        <taxon>Neopterygii</taxon>
        <taxon>Teleostei</taxon>
        <taxon>Elopiformes</taxon>
        <taxon>Megalopidae</taxon>
        <taxon>Megalops</taxon>
    </lineage>
</organism>
<feature type="domain" description="Sodium ion transport-associated" evidence="15">
    <location>
        <begin position="783"/>
        <end position="839"/>
    </location>
</feature>
<feature type="region of interest" description="Disordered" evidence="12">
    <location>
        <begin position="461"/>
        <end position="482"/>
    </location>
</feature>
<evidence type="ECO:0000256" key="12">
    <source>
        <dbReference type="SAM" id="MobiDB-lite"/>
    </source>
</evidence>
<keyword evidence="6 13" id="KW-1133">Transmembrane helix</keyword>
<evidence type="ECO:0000256" key="2">
    <source>
        <dbReference type="ARBA" id="ARBA00022461"/>
    </source>
</evidence>
<dbReference type="Gene3D" id="1.20.120.350">
    <property type="entry name" value="Voltage-gated potassium channels. Chain C"/>
    <property type="match status" value="2"/>
</dbReference>
<evidence type="ECO:0000256" key="4">
    <source>
        <dbReference type="ARBA" id="ARBA00022692"/>
    </source>
</evidence>
<dbReference type="EMBL" id="JAFDVH010000001">
    <property type="protein sequence ID" value="KAG7491318.1"/>
    <property type="molecule type" value="Genomic_DNA"/>
</dbReference>
<evidence type="ECO:0000256" key="1">
    <source>
        <dbReference type="ARBA" id="ARBA00004651"/>
    </source>
</evidence>
<dbReference type="AlphaFoldDB" id="A0A9D3TKP0"/>
<dbReference type="InterPro" id="IPR043203">
    <property type="entry name" value="VGCC_Ca_Na"/>
</dbReference>
<accession>A0A9D3TKP0</accession>
<dbReference type="OrthoDB" id="2984333at2759"/>
<dbReference type="GO" id="GO:0001518">
    <property type="term" value="C:voltage-gated sodium channel complex"/>
    <property type="evidence" value="ECO:0007669"/>
    <property type="project" value="InterPro"/>
</dbReference>
<feature type="compositionally biased region" description="Basic and acidic residues" evidence="12">
    <location>
        <begin position="788"/>
        <end position="815"/>
    </location>
</feature>
<feature type="region of interest" description="Disordered" evidence="12">
    <location>
        <begin position="78"/>
        <end position="104"/>
    </location>
</feature>
<keyword evidence="3" id="KW-1003">Cell membrane</keyword>
<dbReference type="PANTHER" id="PTHR10037:SF223">
    <property type="entry name" value="SODIUM CHANNEL PROTEIN TYPE 4 SUBUNIT ALPHA"/>
    <property type="match status" value="1"/>
</dbReference>
<reference evidence="16" key="1">
    <citation type="submission" date="2021-01" db="EMBL/GenBank/DDBJ databases">
        <authorList>
            <person name="Zahm M."/>
            <person name="Roques C."/>
            <person name="Cabau C."/>
            <person name="Klopp C."/>
            <person name="Donnadieu C."/>
            <person name="Jouanno E."/>
            <person name="Lampietro C."/>
            <person name="Louis A."/>
            <person name="Herpin A."/>
            <person name="Echchiki A."/>
            <person name="Berthelot C."/>
            <person name="Parey E."/>
            <person name="Roest-Crollius H."/>
            <person name="Braasch I."/>
            <person name="Postlethwait J."/>
            <person name="Bobe J."/>
            <person name="Montfort J."/>
            <person name="Bouchez O."/>
            <person name="Begum T."/>
            <person name="Mejri S."/>
            <person name="Adams A."/>
            <person name="Chen W.-J."/>
            <person name="Guiguen Y."/>
        </authorList>
    </citation>
    <scope>NUCLEOTIDE SEQUENCE</scope>
    <source>
        <strain evidence="16">YG-15Mar2019-1</strain>
        <tissue evidence="16">Brain</tissue>
    </source>
</reference>
<comment type="subcellular location">
    <subcellularLocation>
        <location evidence="1">Cell membrane</location>
        <topology evidence="1">Multi-pass membrane protein</topology>
    </subcellularLocation>
</comment>
<dbReference type="Proteomes" id="UP001046870">
    <property type="component" value="Chromosome 1"/>
</dbReference>
<feature type="compositionally biased region" description="Basic and acidic residues" evidence="12">
    <location>
        <begin position="78"/>
        <end position="103"/>
    </location>
</feature>
<evidence type="ECO:0000256" key="11">
    <source>
        <dbReference type="SAM" id="Coils"/>
    </source>
</evidence>
<dbReference type="SUPFAM" id="SSF81324">
    <property type="entry name" value="Voltage-gated potassium channels"/>
    <property type="match status" value="2"/>
</dbReference>
<feature type="transmembrane region" description="Helical" evidence="13">
    <location>
        <begin position="255"/>
        <end position="277"/>
    </location>
</feature>
<keyword evidence="2" id="KW-0406">Ion transport</keyword>
<dbReference type="PANTHER" id="PTHR10037">
    <property type="entry name" value="VOLTAGE-GATED CATION CHANNEL CALCIUM AND SODIUM"/>
    <property type="match status" value="1"/>
</dbReference>
<keyword evidence="11" id="KW-0175">Coiled coil</keyword>
<keyword evidence="9" id="KW-1015">Disulfide bond</keyword>
<keyword evidence="5" id="KW-0677">Repeat</keyword>
<gene>
    <name evidence="16" type="ORF">MATL_G00002310</name>
</gene>